<comment type="caution">
    <text evidence="13">The sequence shown here is derived from an EMBL/GenBank/DDBJ whole genome shotgun (WGS) entry which is preliminary data.</text>
</comment>
<evidence type="ECO:0000256" key="5">
    <source>
        <dbReference type="ARBA" id="ARBA00023065"/>
    </source>
</evidence>
<dbReference type="SUPFAM" id="SSF54631">
    <property type="entry name" value="CBS-domain pair"/>
    <property type="match status" value="1"/>
</dbReference>
<dbReference type="SUPFAM" id="SSF81340">
    <property type="entry name" value="Clc chloride channel"/>
    <property type="match status" value="1"/>
</dbReference>
<evidence type="ECO:0000313" key="14">
    <source>
        <dbReference type="Proteomes" id="UP001597375"/>
    </source>
</evidence>
<dbReference type="RefSeq" id="WP_386820634.1">
    <property type="nucleotide sequence ID" value="NZ_JBHUIT010000027.1"/>
</dbReference>
<dbReference type="PRINTS" id="PR00762">
    <property type="entry name" value="CLCHANNEL"/>
</dbReference>
<feature type="transmembrane region" description="Helical" evidence="11">
    <location>
        <begin position="260"/>
        <end position="279"/>
    </location>
</feature>
<evidence type="ECO:0000256" key="2">
    <source>
        <dbReference type="ARBA" id="ARBA00022448"/>
    </source>
</evidence>
<evidence type="ECO:0000256" key="4">
    <source>
        <dbReference type="ARBA" id="ARBA00022989"/>
    </source>
</evidence>
<dbReference type="Pfam" id="PF00654">
    <property type="entry name" value="Voltage_CLC"/>
    <property type="match status" value="1"/>
</dbReference>
<dbReference type="InterPro" id="IPR000644">
    <property type="entry name" value="CBS_dom"/>
</dbReference>
<feature type="transmembrane region" description="Helical" evidence="11">
    <location>
        <begin position="190"/>
        <end position="206"/>
    </location>
</feature>
<sequence>MPRPLSAQRLNLIAATVGLFSAVIGLGLLALIHGITNLSFHGEISFNERNADFTTWGVLAIFLPAVGGLIIGLIARFGSPAIAGHGIPEAMQGVIQNRSRIPLKVAILKPLSSAISIGTGGPFGAEGPVIATGGAIGSLFGQWFPVKAVERKILLSAGAAAGMTAVFGTPLAGVLLAVELLLFEFRWRSLMPVAIAVGVAMAFRGVTDEPFPMLPLPSPEAPGPLIAIGAIVVGIFSGVFSVGMTHALHRIEDGFEKIPFPKMWFPMLGGLGVGLIAYLDPRILGPGYFNLRDLLGGEMTLAAVFSLLVFKFFAWAISLGSGTAGGTLAPVMTMGGSIGVIVALGLRLLPGFGDFPIGIAALIGMAAVFAGASRAFLTSVAFSFEATHSSAAFGPLLLGCAMAVLVSRWLMKESIMTEKLSRAGVRVPSDYAPDVLAGQIVGNVMLNEVLTVPPGMSLQALLHKVNGDLSPWNRARLFPIVNEQGILCGVVSRADILAAARHPLKNALTVLEVGTEEVYSVSPTDTLAEAANLMILHEVGRMPVVADRENPVFLGLITRREILAAHGVDTEE</sequence>
<feature type="transmembrane region" description="Helical" evidence="11">
    <location>
        <begin position="389"/>
        <end position="411"/>
    </location>
</feature>
<keyword evidence="5" id="KW-0406">Ion transport</keyword>
<feature type="transmembrane region" description="Helical" evidence="11">
    <location>
        <begin position="355"/>
        <end position="377"/>
    </location>
</feature>
<feature type="transmembrane region" description="Helical" evidence="11">
    <location>
        <begin position="53"/>
        <end position="75"/>
    </location>
</feature>
<dbReference type="Gene3D" id="1.10.3080.10">
    <property type="entry name" value="Clc chloride channel"/>
    <property type="match status" value="1"/>
</dbReference>
<feature type="domain" description="CBS" evidence="12">
    <location>
        <begin position="514"/>
        <end position="572"/>
    </location>
</feature>
<name>A0ABW5D8F5_9BACT</name>
<dbReference type="Pfam" id="PF00571">
    <property type="entry name" value="CBS"/>
    <property type="match status" value="2"/>
</dbReference>
<keyword evidence="3 11" id="KW-0812">Transmembrane</keyword>
<dbReference type="InterPro" id="IPR001807">
    <property type="entry name" value="ClC"/>
</dbReference>
<evidence type="ECO:0000256" key="10">
    <source>
        <dbReference type="PROSITE-ProRule" id="PRU00703"/>
    </source>
</evidence>
<feature type="transmembrane region" description="Helical" evidence="11">
    <location>
        <begin position="299"/>
        <end position="317"/>
    </location>
</feature>
<proteinExistence type="predicted"/>
<accession>A0ABW5D8F5</accession>
<dbReference type="Proteomes" id="UP001597375">
    <property type="component" value="Unassembled WGS sequence"/>
</dbReference>
<evidence type="ECO:0000256" key="8">
    <source>
        <dbReference type="ARBA" id="ARBA00023214"/>
    </source>
</evidence>
<comment type="subcellular location">
    <subcellularLocation>
        <location evidence="1">Membrane</location>
        <topology evidence="1">Multi-pass membrane protein</topology>
    </subcellularLocation>
</comment>
<gene>
    <name evidence="13" type="ORF">ACFSSA_11740</name>
</gene>
<dbReference type="EMBL" id="JBHUIT010000027">
    <property type="protein sequence ID" value="MFD2257348.1"/>
    <property type="molecule type" value="Genomic_DNA"/>
</dbReference>
<evidence type="ECO:0000256" key="6">
    <source>
        <dbReference type="ARBA" id="ARBA00023136"/>
    </source>
</evidence>
<evidence type="ECO:0000256" key="3">
    <source>
        <dbReference type="ARBA" id="ARBA00022692"/>
    </source>
</evidence>
<dbReference type="InterPro" id="IPR014743">
    <property type="entry name" value="Cl-channel_core"/>
</dbReference>
<protein>
    <submittedName>
        <fullName evidence="13">Chloride channel protein</fullName>
    </submittedName>
</protein>
<reference evidence="14" key="1">
    <citation type="journal article" date="2019" name="Int. J. Syst. Evol. Microbiol.">
        <title>The Global Catalogue of Microorganisms (GCM) 10K type strain sequencing project: providing services to taxonomists for standard genome sequencing and annotation.</title>
        <authorList>
            <consortium name="The Broad Institute Genomics Platform"/>
            <consortium name="The Broad Institute Genome Sequencing Center for Infectious Disease"/>
            <person name="Wu L."/>
            <person name="Ma J."/>
        </authorList>
    </citation>
    <scope>NUCLEOTIDE SEQUENCE [LARGE SCALE GENOMIC DNA]</scope>
    <source>
        <strain evidence="14">CGMCC 4.7106</strain>
    </source>
</reference>
<keyword evidence="9" id="KW-0407">Ion channel</keyword>
<dbReference type="SMART" id="SM00116">
    <property type="entry name" value="CBS"/>
    <property type="match status" value="2"/>
</dbReference>
<evidence type="ECO:0000256" key="11">
    <source>
        <dbReference type="SAM" id="Phobius"/>
    </source>
</evidence>
<dbReference type="CDD" id="cd00400">
    <property type="entry name" value="Voltage_gated_ClC"/>
    <property type="match status" value="1"/>
</dbReference>
<dbReference type="PROSITE" id="PS51371">
    <property type="entry name" value="CBS"/>
    <property type="match status" value="2"/>
</dbReference>
<dbReference type="InterPro" id="IPR050368">
    <property type="entry name" value="ClC-type_chloride_channel"/>
</dbReference>
<evidence type="ECO:0000256" key="9">
    <source>
        <dbReference type="ARBA" id="ARBA00023303"/>
    </source>
</evidence>
<feature type="transmembrane region" description="Helical" evidence="11">
    <location>
        <begin position="153"/>
        <end position="178"/>
    </location>
</feature>
<feature type="domain" description="CBS" evidence="12">
    <location>
        <begin position="445"/>
        <end position="508"/>
    </location>
</feature>
<keyword evidence="7" id="KW-0869">Chloride channel</keyword>
<keyword evidence="4 11" id="KW-1133">Transmembrane helix</keyword>
<evidence type="ECO:0000256" key="7">
    <source>
        <dbReference type="ARBA" id="ARBA00023173"/>
    </source>
</evidence>
<dbReference type="Gene3D" id="3.10.580.10">
    <property type="entry name" value="CBS-domain"/>
    <property type="match status" value="1"/>
</dbReference>
<evidence type="ECO:0000259" key="12">
    <source>
        <dbReference type="PROSITE" id="PS51371"/>
    </source>
</evidence>
<dbReference type="CDD" id="cd02205">
    <property type="entry name" value="CBS_pair_SF"/>
    <property type="match status" value="1"/>
</dbReference>
<dbReference type="PANTHER" id="PTHR43427:SF6">
    <property type="entry name" value="CHLORIDE CHANNEL PROTEIN CLC-E"/>
    <property type="match status" value="1"/>
</dbReference>
<dbReference type="InterPro" id="IPR046342">
    <property type="entry name" value="CBS_dom_sf"/>
</dbReference>
<feature type="transmembrane region" description="Helical" evidence="11">
    <location>
        <begin position="226"/>
        <end position="248"/>
    </location>
</feature>
<organism evidence="13 14">
    <name type="scientific">Luteolibacter algae</name>
    <dbReference type="NCBI Taxonomy" id="454151"/>
    <lineage>
        <taxon>Bacteria</taxon>
        <taxon>Pseudomonadati</taxon>
        <taxon>Verrucomicrobiota</taxon>
        <taxon>Verrucomicrobiia</taxon>
        <taxon>Verrucomicrobiales</taxon>
        <taxon>Verrucomicrobiaceae</taxon>
        <taxon>Luteolibacter</taxon>
    </lineage>
</organism>
<evidence type="ECO:0000256" key="1">
    <source>
        <dbReference type="ARBA" id="ARBA00004141"/>
    </source>
</evidence>
<dbReference type="PANTHER" id="PTHR43427">
    <property type="entry name" value="CHLORIDE CHANNEL PROTEIN CLC-E"/>
    <property type="match status" value="1"/>
</dbReference>
<evidence type="ECO:0000313" key="13">
    <source>
        <dbReference type="EMBL" id="MFD2257348.1"/>
    </source>
</evidence>
<keyword evidence="8" id="KW-0868">Chloride</keyword>
<keyword evidence="10" id="KW-0129">CBS domain</keyword>
<keyword evidence="6 11" id="KW-0472">Membrane</keyword>
<keyword evidence="14" id="KW-1185">Reference proteome</keyword>
<keyword evidence="2" id="KW-0813">Transport</keyword>
<feature type="transmembrane region" description="Helical" evidence="11">
    <location>
        <begin position="12"/>
        <end position="32"/>
    </location>
</feature>
<feature type="transmembrane region" description="Helical" evidence="11">
    <location>
        <begin position="329"/>
        <end position="349"/>
    </location>
</feature>